<keyword evidence="2" id="KW-1133">Transmembrane helix</keyword>
<feature type="region of interest" description="Disordered" evidence="1">
    <location>
        <begin position="1496"/>
        <end position="1541"/>
    </location>
</feature>
<dbReference type="Proteomes" id="UP000297777">
    <property type="component" value="Unassembled WGS sequence"/>
</dbReference>
<name>A0A4Z1FBJ2_9HELO</name>
<dbReference type="Gene3D" id="2.180.10.10">
    <property type="entry name" value="RHS repeat-associated core"/>
    <property type="match status" value="2"/>
</dbReference>
<evidence type="ECO:0000313" key="4">
    <source>
        <dbReference type="Proteomes" id="UP000297777"/>
    </source>
</evidence>
<dbReference type="InterPro" id="IPR050708">
    <property type="entry name" value="T6SS_VgrG/RHS"/>
</dbReference>
<dbReference type="OrthoDB" id="442731at2759"/>
<proteinExistence type="predicted"/>
<feature type="compositionally biased region" description="Polar residues" evidence="1">
    <location>
        <begin position="1510"/>
        <end position="1532"/>
    </location>
</feature>
<evidence type="ECO:0000313" key="3">
    <source>
        <dbReference type="EMBL" id="TGO20093.1"/>
    </source>
</evidence>
<organism evidence="3 4">
    <name type="scientific">Botrytis tulipae</name>
    <dbReference type="NCBI Taxonomy" id="87230"/>
    <lineage>
        <taxon>Eukaryota</taxon>
        <taxon>Fungi</taxon>
        <taxon>Dikarya</taxon>
        <taxon>Ascomycota</taxon>
        <taxon>Pezizomycotina</taxon>
        <taxon>Leotiomycetes</taxon>
        <taxon>Helotiales</taxon>
        <taxon>Sclerotiniaceae</taxon>
        <taxon>Botrytis</taxon>
    </lineage>
</organism>
<feature type="transmembrane region" description="Helical" evidence="2">
    <location>
        <begin position="1355"/>
        <end position="1379"/>
    </location>
</feature>
<dbReference type="PANTHER" id="PTHR32305:SF15">
    <property type="entry name" value="PROTEIN RHSA-RELATED"/>
    <property type="match status" value="1"/>
</dbReference>
<keyword evidence="2" id="KW-0812">Transmembrane</keyword>
<dbReference type="PANTHER" id="PTHR32305">
    <property type="match status" value="1"/>
</dbReference>
<reference evidence="3 4" key="1">
    <citation type="submission" date="2017-12" db="EMBL/GenBank/DDBJ databases">
        <title>Comparative genomics of Botrytis spp.</title>
        <authorList>
            <person name="Valero-Jimenez C.A."/>
            <person name="Tapia P."/>
            <person name="Veloso J."/>
            <person name="Silva-Moreno E."/>
            <person name="Staats M."/>
            <person name="Valdes J.H."/>
            <person name="Van Kan J.A.L."/>
        </authorList>
    </citation>
    <scope>NUCLEOTIDE SEQUENCE [LARGE SCALE GENOMIC DNA]</scope>
    <source>
        <strain evidence="3 4">Bt9001</strain>
    </source>
</reference>
<dbReference type="NCBIfam" id="TIGR03696">
    <property type="entry name" value="Rhs_assc_core"/>
    <property type="match status" value="1"/>
</dbReference>
<evidence type="ECO:0000256" key="1">
    <source>
        <dbReference type="SAM" id="MobiDB-lite"/>
    </source>
</evidence>
<gene>
    <name evidence="3" type="ORF">BTUL_0001g01020</name>
</gene>
<keyword evidence="2" id="KW-0472">Membrane</keyword>
<comment type="caution">
    <text evidence="3">The sequence shown here is derived from an EMBL/GenBank/DDBJ whole genome shotgun (WGS) entry which is preliminary data.</text>
</comment>
<keyword evidence="4" id="KW-1185">Reference proteome</keyword>
<sequence length="1613" mass="178907">MSSSSTIYSQGFNFSDFLQKGVDPRTGQYTCMVDLYEAPIQARNCPPFKLSLSFHPLNTQDIGLGQGWRFNLPSYEHRQSNRVVSLSTGESYRVTETSSTIFTTDQKLKSSTFKKLDANTYQITYKSGQIENLSSFNNRYNKSVLVDLYASTGRSLSFIWSALGETARLDKIQQGSEVLLEVKYGTSQVEITKAPNTSEAATFTLIQRNNQLVEIRLPLDGASWKFGYQRFGQMVHLNNATSPSGLVEDISYKEQGHRLPTGAPYQAIPYAISHTARPGNSQPPIITSYTYSDYNFLAYGSSQNWKDGEDNLFLTRDEYQYTSTVQIQGGIRTKNTYNKFHLLVSSEQQKGTKKVTQKITYHAVPFASFENQPAQYQLPKTVETIYKDTASPATRTETSHHVFDEWGNPTQDIKPTGIRIDRNYYPPTGEGIYCPRDPHDFQRYLKRETVTPANAAGPTRSEHYTYSQMPTATGAKTSYLVVVQQKQNLEGNQLLTKFDYTYVNNAAARDHTRLQRQVTRLFDQYPTTQNWTYTYPSSSQFVQTVATTAFDASTVVEETGYSLWSGLLATHKNQIGISTHYYYDSLGRASKTVHSQGTPYESVERQEYVFLGVNNGSRRTMIDAKGVQTRYITDGLERLWRVEKQDGQVFRLIQENSYNAQDQLITTSDIDWMRTERIESPSEQRSIKLMEYDDWGKVYRVSDNSGLRTLTSIDPITNTKVEGVEGEGMTKSKLNLFGAPTQTALYHKNNALYSKMDYTYDGLNRLLRQQDNLGRVTEYKPDSFDRVVETIWPGTRVVKTQYASQTTALLPTSVKLNDRTVGEQSFDGLGRVTKKVIGTRTTSQSYQGNSPDPAQITNAKGEQHNLTYQSALGGALTQISTSNHTDAYTYDTETVAPLQFKGAYSTHDLQYLTSGLLSRETISITGGQIFSALYTYSMAGKLQKYTDANGKLQETYYDAFGRPQQVAHGRLKISFVYDIASRVTESRVQDEEKNTKITTKLAYDDFGREIKRSVYSGESTLLYNLSQTYNGIGLVASRLQEKSGSVMQSESFEYDVHNRLVNYRCQGSEPPADQKGNLLRSQQFVFDNYDNIVQTSTVFQDGSSNTSTSSFSTQDPTQLIQVTNTHPDYPSKVVLEYDYNGCLTRDEQGRRLQYDNMSRLTDVRDVNNNVLAQYLYDAAGNLACQRVPNQPDTKFFYRGSLIAVQKGDRSVSYLSNGSEYWGEIVSQQGGSTETHLWASNCQQSILTTLDSQNPNQIQTQKYTPYGCSGSEAGSSLSSISFNGQWRDPVTGWYHLGNGYRIYNPKLRRFHTPDPWAPFASGEINPYVYCLGDPINRVDPNGHFSLFGMNFTWKDLIMVVIGIAVSVGVGILTGGASLAIQVGVGIAAGVISDVASGMLGSVANGEKITWRSVGLDALGGLLGGIGGEIGGNILKHGFKATKALPTALKKTVGRAGSYNVTKAAAGGVASKSITAVKSGLRASSRGLIPGQATSRGLVPLIAPDPQDENEQSQGGSSKLTANSGNDNFSTTPLGRSGPAQVGSQPFYLDRGSFVTIDVIRPLMKDGDDTAMSTSFMSNYGNVSSAGQSAVASLLGREIRFTYGPLTNIQSEEDS</sequence>
<accession>A0A4Z1FBJ2</accession>
<dbReference type="InterPro" id="IPR022385">
    <property type="entry name" value="Rhs_assc_core"/>
</dbReference>
<evidence type="ECO:0000256" key="2">
    <source>
        <dbReference type="SAM" id="Phobius"/>
    </source>
</evidence>
<protein>
    <recommendedName>
        <fullName evidence="5">Insecticide toxin TcdB middle/N-terminal domain-containing protein</fullName>
    </recommendedName>
</protein>
<dbReference type="EMBL" id="PQXH01000001">
    <property type="protein sequence ID" value="TGO20093.1"/>
    <property type="molecule type" value="Genomic_DNA"/>
</dbReference>
<evidence type="ECO:0008006" key="5">
    <source>
        <dbReference type="Google" id="ProtNLM"/>
    </source>
</evidence>